<proteinExistence type="inferred from homology"/>
<keyword evidence="5 9" id="KW-0997">Cell inner membrane</keyword>
<feature type="domain" description="Type II secretion system protein GspI C-terminal" evidence="10">
    <location>
        <begin position="40"/>
        <end position="115"/>
    </location>
</feature>
<evidence type="ECO:0000313" key="11">
    <source>
        <dbReference type="EMBL" id="KCZ95014.1"/>
    </source>
</evidence>
<dbReference type="PANTHER" id="PTHR38779:SF2">
    <property type="entry name" value="TYPE II SECRETION SYSTEM PROTEIN I-RELATED"/>
    <property type="match status" value="1"/>
</dbReference>
<keyword evidence="12" id="KW-1185">Reference proteome</keyword>
<keyword evidence="7 9" id="KW-1133">Transmembrane helix</keyword>
<dbReference type="PATRIC" id="fig|1280951.3.peg.1455"/>
<dbReference type="GO" id="GO:0015627">
    <property type="term" value="C:type II protein secretion system complex"/>
    <property type="evidence" value="ECO:0007669"/>
    <property type="project" value="UniProtKB-UniRule"/>
</dbReference>
<gene>
    <name evidence="11" type="ORF">HHI_07192</name>
</gene>
<reference evidence="11 12" key="1">
    <citation type="submission" date="2013-04" db="EMBL/GenBank/DDBJ databases">
        <title>Hyphomonas hirschiana VP5 Genome Sequencing.</title>
        <authorList>
            <person name="Lai Q."/>
            <person name="Shao Z."/>
        </authorList>
    </citation>
    <scope>NUCLEOTIDE SEQUENCE [LARGE SCALE GENOMIC DNA]</scope>
    <source>
        <strain evidence="11 12">VP5</strain>
    </source>
</reference>
<evidence type="ECO:0000256" key="4">
    <source>
        <dbReference type="ARBA" id="ARBA00022481"/>
    </source>
</evidence>
<dbReference type="NCBIfam" id="TIGR01707">
    <property type="entry name" value="gspI"/>
    <property type="match status" value="1"/>
</dbReference>
<dbReference type="PANTHER" id="PTHR38779">
    <property type="entry name" value="TYPE II SECRETION SYSTEM PROTEIN I-RELATED"/>
    <property type="match status" value="1"/>
</dbReference>
<evidence type="ECO:0000256" key="7">
    <source>
        <dbReference type="ARBA" id="ARBA00022989"/>
    </source>
</evidence>
<comment type="caution">
    <text evidence="11">The sequence shown here is derived from an EMBL/GenBank/DDBJ whole genome shotgun (WGS) entry which is preliminary data.</text>
</comment>
<dbReference type="RefSeq" id="WP_011646871.1">
    <property type="nucleotide sequence ID" value="NZ_ARYI01000005.1"/>
</dbReference>
<comment type="PTM">
    <text evidence="9">Cleaved by prepilin peptidase.</text>
</comment>
<evidence type="ECO:0000256" key="5">
    <source>
        <dbReference type="ARBA" id="ARBA00022519"/>
    </source>
</evidence>
<keyword evidence="8 9" id="KW-0472">Membrane</keyword>
<dbReference type="SUPFAM" id="SSF54523">
    <property type="entry name" value="Pili subunits"/>
    <property type="match status" value="1"/>
</dbReference>
<evidence type="ECO:0000256" key="3">
    <source>
        <dbReference type="ARBA" id="ARBA00022475"/>
    </source>
</evidence>
<protein>
    <recommendedName>
        <fullName evidence="9">Type II secretion system protein I</fullName>
        <shortName evidence="9">T2SS minor pseudopilin I</shortName>
    </recommendedName>
</protein>
<evidence type="ECO:0000256" key="2">
    <source>
        <dbReference type="ARBA" id="ARBA00008358"/>
    </source>
</evidence>
<keyword evidence="4 9" id="KW-0488">Methylation</keyword>
<organism evidence="11 12">
    <name type="scientific">Hyphomonas hirschiana VP5</name>
    <dbReference type="NCBI Taxonomy" id="1280951"/>
    <lineage>
        <taxon>Bacteria</taxon>
        <taxon>Pseudomonadati</taxon>
        <taxon>Pseudomonadota</taxon>
        <taxon>Alphaproteobacteria</taxon>
        <taxon>Hyphomonadales</taxon>
        <taxon>Hyphomonadaceae</taxon>
        <taxon>Hyphomonas</taxon>
    </lineage>
</organism>
<dbReference type="Proteomes" id="UP000025061">
    <property type="component" value="Unassembled WGS sequence"/>
</dbReference>
<sequence>MNDQRGFTLMEALVAVAVFATAAMGLISLNTNSIRISAQLGDRTLARLVAENIAVSTVTDAQLQVVGRTAGEASQRRQTFEWERTITPAQRADLIQISIRVKLKGEEESILSELTLLHRSERAP</sequence>
<dbReference type="NCBIfam" id="TIGR02532">
    <property type="entry name" value="IV_pilin_GFxxxE"/>
    <property type="match status" value="1"/>
</dbReference>
<comment type="subcellular location">
    <subcellularLocation>
        <location evidence="1 9">Cell inner membrane</location>
        <topology evidence="1 9">Single-pass membrane protein</topology>
    </subcellularLocation>
</comment>
<evidence type="ECO:0000313" key="12">
    <source>
        <dbReference type="Proteomes" id="UP000025061"/>
    </source>
</evidence>
<keyword evidence="6 9" id="KW-0812">Transmembrane</keyword>
<comment type="subunit">
    <text evidence="9">Type II secretion is composed of four main components: the outer membrane complex, the inner membrane complex, the cytoplasmic secretion ATPase and the periplasm-spanning pseudopilus.</text>
</comment>
<keyword evidence="3" id="KW-1003">Cell membrane</keyword>
<dbReference type="GO" id="GO:0005886">
    <property type="term" value="C:plasma membrane"/>
    <property type="evidence" value="ECO:0007669"/>
    <property type="project" value="UniProtKB-SubCell"/>
</dbReference>
<dbReference type="Pfam" id="PF07963">
    <property type="entry name" value="N_methyl"/>
    <property type="match status" value="1"/>
</dbReference>
<dbReference type="EMBL" id="ARYI01000005">
    <property type="protein sequence ID" value="KCZ95014.1"/>
    <property type="molecule type" value="Genomic_DNA"/>
</dbReference>
<evidence type="ECO:0000256" key="1">
    <source>
        <dbReference type="ARBA" id="ARBA00004377"/>
    </source>
</evidence>
<dbReference type="InterPro" id="IPR012902">
    <property type="entry name" value="N_methyl_site"/>
</dbReference>
<evidence type="ECO:0000256" key="9">
    <source>
        <dbReference type="RuleBase" id="RU368030"/>
    </source>
</evidence>
<name>A0A059FWH3_9PROT</name>
<accession>A0A059FWH3</accession>
<dbReference type="Gene3D" id="3.30.1300.30">
    <property type="entry name" value="GSPII I/J protein-like"/>
    <property type="match status" value="1"/>
</dbReference>
<dbReference type="Pfam" id="PF02501">
    <property type="entry name" value="T2SSI"/>
    <property type="match status" value="1"/>
</dbReference>
<evidence type="ECO:0000256" key="6">
    <source>
        <dbReference type="ARBA" id="ARBA00022692"/>
    </source>
</evidence>
<dbReference type="GO" id="GO:0015628">
    <property type="term" value="P:protein secretion by the type II secretion system"/>
    <property type="evidence" value="ECO:0007669"/>
    <property type="project" value="UniProtKB-UniRule"/>
</dbReference>
<feature type="transmembrane region" description="Helical" evidence="9">
    <location>
        <begin position="12"/>
        <end position="29"/>
    </location>
</feature>
<comment type="similarity">
    <text evidence="2 9">Belongs to the GSP I family.</text>
</comment>
<dbReference type="InterPro" id="IPR010052">
    <property type="entry name" value="T2SS_protein-GspI"/>
</dbReference>
<evidence type="ECO:0000259" key="10">
    <source>
        <dbReference type="Pfam" id="PF02501"/>
    </source>
</evidence>
<dbReference type="InterPro" id="IPR045584">
    <property type="entry name" value="Pilin-like"/>
</dbReference>
<comment type="function">
    <text evidence="9">Component of the type II secretion system required for the energy-dependent secretion of extracellular factors such as proteases and toxins from the periplasm.</text>
</comment>
<evidence type="ECO:0000256" key="8">
    <source>
        <dbReference type="ARBA" id="ARBA00023136"/>
    </source>
</evidence>
<dbReference type="AlphaFoldDB" id="A0A059FWH3"/>
<dbReference type="InterPro" id="IPR003413">
    <property type="entry name" value="T2SS_GspI_C"/>
</dbReference>